<dbReference type="AlphaFoldDB" id="Q16JB9"/>
<proteinExistence type="predicted"/>
<feature type="compositionally biased region" description="Polar residues" evidence="1">
    <location>
        <begin position="105"/>
        <end position="115"/>
    </location>
</feature>
<gene>
    <name evidence="2" type="ORF">AaeL_AAEL013383</name>
</gene>
<reference evidence="2" key="1">
    <citation type="submission" date="2005-10" db="EMBL/GenBank/DDBJ databases">
        <authorList>
            <person name="Loftus B.J."/>
            <person name="Nene V.M."/>
            <person name="Hannick L.I."/>
            <person name="Bidwell S."/>
            <person name="Haas B."/>
            <person name="Amedeo P."/>
            <person name="Orvis J."/>
            <person name="Wortman J.R."/>
            <person name="White O.R."/>
            <person name="Salzberg S."/>
            <person name="Shumway M."/>
            <person name="Koo H."/>
            <person name="Zhao Y."/>
            <person name="Holmes M."/>
            <person name="Miller J."/>
            <person name="Schatz M."/>
            <person name="Pop M."/>
            <person name="Pai G."/>
            <person name="Utterback T."/>
            <person name="Rogers Y.-H."/>
            <person name="Kravitz S."/>
            <person name="Fraser C.M."/>
        </authorList>
    </citation>
    <scope>NUCLEOTIDE SEQUENCE</scope>
    <source>
        <strain evidence="2">Liverpool</strain>
    </source>
</reference>
<dbReference type="EMBL" id="CH478018">
    <property type="protein sequence ID" value="EAT34365.1"/>
    <property type="molecule type" value="Genomic_DNA"/>
</dbReference>
<accession>Q16JB9</accession>
<dbReference type="Proteomes" id="UP000682892">
    <property type="component" value="Unassembled WGS sequence"/>
</dbReference>
<dbReference type="PaxDb" id="7159-AAEL013383-PA"/>
<feature type="region of interest" description="Disordered" evidence="1">
    <location>
        <begin position="71"/>
        <end position="115"/>
    </location>
</feature>
<evidence type="ECO:0000256" key="1">
    <source>
        <dbReference type="SAM" id="MobiDB-lite"/>
    </source>
</evidence>
<sequence length="171" mass="19696">MHITTRSGFRVFVQIIETRQLLHHQARVVSEARIKLSYSLLNFRIQIILRNASRNDNLPLFKLPSLVIGNGQSTSQQSHHRQHNQTVNRQTTSERHYDSLEESSRTAPSSRPPMTNRSALAICTILYHRAPIAETKVHLWADNPVRNLKSRKLHNLKSPRTRPSAKVREVS</sequence>
<evidence type="ECO:0000313" key="3">
    <source>
        <dbReference type="Proteomes" id="UP000682892"/>
    </source>
</evidence>
<reference evidence="2" key="2">
    <citation type="journal article" date="2007" name="Science">
        <title>Genome sequence of Aedes aegypti, a major arbovirus vector.</title>
        <authorList>
            <person name="Nene V."/>
            <person name="Wortman J.R."/>
            <person name="Lawson D."/>
            <person name="Haas B."/>
            <person name="Kodira C."/>
            <person name="Tu Z.J."/>
            <person name="Loftus B."/>
            <person name="Xi Z."/>
            <person name="Megy K."/>
            <person name="Grabherr M."/>
            <person name="Ren Q."/>
            <person name="Zdobnov E.M."/>
            <person name="Lobo N.F."/>
            <person name="Campbell K.S."/>
            <person name="Brown S.E."/>
            <person name="Bonaldo M.F."/>
            <person name="Zhu J."/>
            <person name="Sinkins S.P."/>
            <person name="Hogenkamp D.G."/>
            <person name="Amedeo P."/>
            <person name="Arensburger P."/>
            <person name="Atkinson P.W."/>
            <person name="Bidwell S."/>
            <person name="Biedler J."/>
            <person name="Birney E."/>
            <person name="Bruggner R.V."/>
            <person name="Costas J."/>
            <person name="Coy M.R."/>
            <person name="Crabtree J."/>
            <person name="Crawford M."/>
            <person name="Debruyn B."/>
            <person name="Decaprio D."/>
            <person name="Eiglmeier K."/>
            <person name="Eisenstadt E."/>
            <person name="El-Dorry H."/>
            <person name="Gelbart W.M."/>
            <person name="Gomes S.L."/>
            <person name="Hammond M."/>
            <person name="Hannick L.I."/>
            <person name="Hogan J.R."/>
            <person name="Holmes M.H."/>
            <person name="Jaffe D."/>
            <person name="Johnston J.S."/>
            <person name="Kennedy R.C."/>
            <person name="Koo H."/>
            <person name="Kravitz S."/>
            <person name="Kriventseva E.V."/>
            <person name="Kulp D."/>
            <person name="Labutti K."/>
            <person name="Lee E."/>
            <person name="Li S."/>
            <person name="Lovin D.D."/>
            <person name="Mao C."/>
            <person name="Mauceli E."/>
            <person name="Menck C.F."/>
            <person name="Miller J.R."/>
            <person name="Montgomery P."/>
            <person name="Mori A."/>
            <person name="Nascimento A.L."/>
            <person name="Naveira H.F."/>
            <person name="Nusbaum C."/>
            <person name="O'leary S."/>
            <person name="Orvis J."/>
            <person name="Pertea M."/>
            <person name="Quesneville H."/>
            <person name="Reidenbach K.R."/>
            <person name="Rogers Y.H."/>
            <person name="Roth C.W."/>
            <person name="Schneider J.R."/>
            <person name="Schatz M."/>
            <person name="Shumway M."/>
            <person name="Stanke M."/>
            <person name="Stinson E.O."/>
            <person name="Tubio J.M."/>
            <person name="Vanzee J.P."/>
            <person name="Verjovski-Almeida S."/>
            <person name="Werner D."/>
            <person name="White O."/>
            <person name="Wyder S."/>
            <person name="Zeng Q."/>
            <person name="Zhao Q."/>
            <person name="Zhao Y."/>
            <person name="Hill C.A."/>
            <person name="Raikhel A.S."/>
            <person name="Soares M.B."/>
            <person name="Knudson D.L."/>
            <person name="Lee N.H."/>
            <person name="Galagan J."/>
            <person name="Salzberg S.L."/>
            <person name="Paulsen I.T."/>
            <person name="Dimopoulos G."/>
            <person name="Collins F.H."/>
            <person name="Birren B."/>
            <person name="Fraser-Liggett C.M."/>
            <person name="Severson D.W."/>
        </authorList>
    </citation>
    <scope>NUCLEOTIDE SEQUENCE [LARGE SCALE GENOMIC DNA]</scope>
    <source>
        <strain evidence="2">Liverpool</strain>
    </source>
</reference>
<reference evidence="2" key="3">
    <citation type="submission" date="2012-09" db="EMBL/GenBank/DDBJ databases">
        <authorList>
            <consortium name="VectorBase"/>
        </authorList>
    </citation>
    <scope>NUCLEOTIDE SEQUENCE</scope>
    <source>
        <strain evidence="2">Liverpool</strain>
    </source>
</reference>
<protein>
    <submittedName>
        <fullName evidence="2">AAEL013383-PA</fullName>
    </submittedName>
</protein>
<feature type="compositionally biased region" description="Basic and acidic residues" evidence="1">
    <location>
        <begin position="92"/>
        <end position="104"/>
    </location>
</feature>
<dbReference type="HOGENOM" id="CLU_1564187_0_0_1"/>
<organism evidence="2 3">
    <name type="scientific">Aedes aegypti</name>
    <name type="common">Yellowfever mosquito</name>
    <name type="synonym">Culex aegypti</name>
    <dbReference type="NCBI Taxonomy" id="7159"/>
    <lineage>
        <taxon>Eukaryota</taxon>
        <taxon>Metazoa</taxon>
        <taxon>Ecdysozoa</taxon>
        <taxon>Arthropoda</taxon>
        <taxon>Hexapoda</taxon>
        <taxon>Insecta</taxon>
        <taxon>Pterygota</taxon>
        <taxon>Neoptera</taxon>
        <taxon>Endopterygota</taxon>
        <taxon>Diptera</taxon>
        <taxon>Nematocera</taxon>
        <taxon>Culicoidea</taxon>
        <taxon>Culicidae</taxon>
        <taxon>Culicinae</taxon>
        <taxon>Aedini</taxon>
        <taxon>Aedes</taxon>
        <taxon>Stegomyia</taxon>
    </lineage>
</organism>
<name>Q16JB9_AEDAE</name>
<evidence type="ECO:0000313" key="2">
    <source>
        <dbReference type="EMBL" id="EAT34365.1"/>
    </source>
</evidence>